<dbReference type="RefSeq" id="WP_005437006.1">
    <property type="nucleotide sequence ID" value="NZ_BAOH01000037.1"/>
</dbReference>
<dbReference type="PATRIC" id="fig|1229493.5.peg.772"/>
<dbReference type="EMBL" id="JPRD01000014">
    <property type="protein sequence ID" value="KIF53545.1"/>
    <property type="molecule type" value="Genomic_DNA"/>
</dbReference>
<evidence type="ECO:0000313" key="3">
    <source>
        <dbReference type="Proteomes" id="UP000031586"/>
    </source>
</evidence>
<organism evidence="2 3">
    <name type="scientific">Vibrio owensii CAIM 1854 = LMG 25443</name>
    <dbReference type="NCBI Taxonomy" id="1229493"/>
    <lineage>
        <taxon>Bacteria</taxon>
        <taxon>Pseudomonadati</taxon>
        <taxon>Pseudomonadota</taxon>
        <taxon>Gammaproteobacteria</taxon>
        <taxon>Vibrionales</taxon>
        <taxon>Vibrionaceae</taxon>
        <taxon>Vibrio</taxon>
    </lineage>
</organism>
<dbReference type="AlphaFoldDB" id="A0A0C1Z931"/>
<sequence>MASINGLPPALIPGANRTNKVGKKGQVKKAQDKQPVGQPSKVANAVAHSIKQVDESQIHRAQVQYDLPEGHARKAMEQYMDVMNRAKKEELAQLLGVDIYV</sequence>
<accession>A0A0C1Z931</accession>
<reference evidence="2 3" key="1">
    <citation type="submission" date="2014-07" db="EMBL/GenBank/DDBJ databases">
        <title>Unique and conserved regions in Vibrio harveyi and related species in comparison with the shrimp pathogen Vibrio harveyi CAIM 1792.</title>
        <authorList>
            <person name="Espinoza-Valles I."/>
            <person name="Vora G."/>
            <person name="Leekitcharoenphon P."/>
            <person name="Ussery D."/>
            <person name="Hoj L."/>
            <person name="Gomez-Gil B."/>
        </authorList>
    </citation>
    <scope>NUCLEOTIDE SEQUENCE [LARGE SCALE GENOMIC DNA]</scope>
    <source>
        <strain evidence="3">CAIM 1854 / LMG 25443</strain>
    </source>
</reference>
<comment type="caution">
    <text evidence="2">The sequence shown here is derived from an EMBL/GenBank/DDBJ whole genome shotgun (WGS) entry which is preliminary data.</text>
</comment>
<dbReference type="Proteomes" id="UP000031586">
    <property type="component" value="Unassembled WGS sequence"/>
</dbReference>
<name>A0A0C1Z931_9VIBR</name>
<evidence type="ECO:0000313" key="2">
    <source>
        <dbReference type="EMBL" id="KIF53545.1"/>
    </source>
</evidence>
<protein>
    <submittedName>
        <fullName evidence="2">Chromosome partitioning protein ParA</fullName>
    </submittedName>
</protein>
<proteinExistence type="predicted"/>
<evidence type="ECO:0000256" key="1">
    <source>
        <dbReference type="SAM" id="MobiDB-lite"/>
    </source>
</evidence>
<dbReference type="GeneID" id="47098951"/>
<feature type="region of interest" description="Disordered" evidence="1">
    <location>
        <begin position="1"/>
        <end position="43"/>
    </location>
</feature>
<gene>
    <name evidence="2" type="ORF">H735_08430</name>
</gene>